<dbReference type="Proteomes" id="UP000008810">
    <property type="component" value="Chromosome 3"/>
</dbReference>
<sequence>MARRRLTPCHRLPLRPHAAACHRGCTPPPDSVPPPPFRAPCCRLHPWQRAADCGRAALPHHTAADRRHNALERDKEREEVREVHLGRDGERKNRGREKRSRQAGPQRREGEKKNREEEKRWGTGSAPPRKTKWGTCPT</sequence>
<feature type="compositionally biased region" description="Basic and acidic residues" evidence="1">
    <location>
        <begin position="106"/>
        <end position="121"/>
    </location>
</feature>
<evidence type="ECO:0000256" key="1">
    <source>
        <dbReference type="SAM" id="MobiDB-lite"/>
    </source>
</evidence>
<reference evidence="2 3" key="1">
    <citation type="journal article" date="2010" name="Nature">
        <title>Genome sequencing and analysis of the model grass Brachypodium distachyon.</title>
        <authorList>
            <consortium name="International Brachypodium Initiative"/>
        </authorList>
    </citation>
    <scope>NUCLEOTIDE SEQUENCE [LARGE SCALE GENOMIC DNA]</scope>
    <source>
        <strain evidence="2 3">Bd21</strain>
    </source>
</reference>
<evidence type="ECO:0000313" key="3">
    <source>
        <dbReference type="EnsemblPlants" id="PNT67762"/>
    </source>
</evidence>
<gene>
    <name evidence="2" type="ORF">BRADI_3g31763v3</name>
</gene>
<accession>A0A2K2D0F2</accession>
<feature type="compositionally biased region" description="Basic and acidic residues" evidence="1">
    <location>
        <begin position="62"/>
        <end position="92"/>
    </location>
</feature>
<reference evidence="3" key="3">
    <citation type="submission" date="2018-08" db="UniProtKB">
        <authorList>
            <consortium name="EnsemblPlants"/>
        </authorList>
    </citation>
    <scope>IDENTIFICATION</scope>
    <source>
        <strain evidence="3">cv. Bd21</strain>
    </source>
</reference>
<dbReference type="Gramene" id="PNT67762">
    <property type="protein sequence ID" value="PNT67762"/>
    <property type="gene ID" value="BRADI_3g31763v3"/>
</dbReference>
<dbReference type="EnsemblPlants" id="PNT67762">
    <property type="protein sequence ID" value="PNT67762"/>
    <property type="gene ID" value="BRADI_3g31763v3"/>
</dbReference>
<dbReference type="InParanoid" id="A0A2K2D0F2"/>
<organism evidence="2">
    <name type="scientific">Brachypodium distachyon</name>
    <name type="common">Purple false brome</name>
    <name type="synonym">Trachynia distachya</name>
    <dbReference type="NCBI Taxonomy" id="15368"/>
    <lineage>
        <taxon>Eukaryota</taxon>
        <taxon>Viridiplantae</taxon>
        <taxon>Streptophyta</taxon>
        <taxon>Embryophyta</taxon>
        <taxon>Tracheophyta</taxon>
        <taxon>Spermatophyta</taxon>
        <taxon>Magnoliopsida</taxon>
        <taxon>Liliopsida</taxon>
        <taxon>Poales</taxon>
        <taxon>Poaceae</taxon>
        <taxon>BOP clade</taxon>
        <taxon>Pooideae</taxon>
        <taxon>Stipodae</taxon>
        <taxon>Brachypodieae</taxon>
        <taxon>Brachypodium</taxon>
    </lineage>
</organism>
<feature type="region of interest" description="Disordered" evidence="1">
    <location>
        <begin position="58"/>
        <end position="138"/>
    </location>
</feature>
<evidence type="ECO:0000313" key="4">
    <source>
        <dbReference type="Proteomes" id="UP000008810"/>
    </source>
</evidence>
<protein>
    <submittedName>
        <fullName evidence="2 3">Uncharacterized protein</fullName>
    </submittedName>
</protein>
<dbReference type="EMBL" id="CM000882">
    <property type="protein sequence ID" value="PNT67762.1"/>
    <property type="molecule type" value="Genomic_DNA"/>
</dbReference>
<reference evidence="2" key="2">
    <citation type="submission" date="2017-06" db="EMBL/GenBank/DDBJ databases">
        <title>WGS assembly of Brachypodium distachyon.</title>
        <authorList>
            <consortium name="The International Brachypodium Initiative"/>
            <person name="Lucas S."/>
            <person name="Harmon-Smith M."/>
            <person name="Lail K."/>
            <person name="Tice H."/>
            <person name="Grimwood J."/>
            <person name="Bruce D."/>
            <person name="Barry K."/>
            <person name="Shu S."/>
            <person name="Lindquist E."/>
            <person name="Wang M."/>
            <person name="Pitluck S."/>
            <person name="Vogel J.P."/>
            <person name="Garvin D.F."/>
            <person name="Mockler T.C."/>
            <person name="Schmutz J."/>
            <person name="Rokhsar D."/>
            <person name="Bevan M.W."/>
        </authorList>
    </citation>
    <scope>NUCLEOTIDE SEQUENCE</scope>
    <source>
        <strain evidence="2">Bd21</strain>
    </source>
</reference>
<dbReference type="AlphaFoldDB" id="A0A2K2D0F2"/>
<proteinExistence type="predicted"/>
<evidence type="ECO:0000313" key="2">
    <source>
        <dbReference type="EMBL" id="PNT67762.1"/>
    </source>
</evidence>
<name>A0A2K2D0F2_BRADI</name>
<keyword evidence="4" id="KW-1185">Reference proteome</keyword>